<dbReference type="PANTHER" id="PTHR10578">
    <property type="entry name" value="S -2-HYDROXY-ACID OXIDASE-RELATED"/>
    <property type="match status" value="1"/>
</dbReference>
<keyword evidence="4 7" id="KW-0560">Oxidoreductase</keyword>
<organism evidence="7 8">
    <name type="scientific">Klebsiella pneumoniae</name>
    <dbReference type="NCBI Taxonomy" id="573"/>
    <lineage>
        <taxon>Bacteria</taxon>
        <taxon>Pseudomonadati</taxon>
        <taxon>Pseudomonadota</taxon>
        <taxon>Gammaproteobacteria</taxon>
        <taxon>Enterobacterales</taxon>
        <taxon>Enterobacteriaceae</taxon>
        <taxon>Klebsiella/Raoultella group</taxon>
        <taxon>Klebsiella</taxon>
        <taxon>Klebsiella pneumoniae complex</taxon>
    </lineage>
</organism>
<dbReference type="AlphaFoldDB" id="A0A2X3CLQ1"/>
<evidence type="ECO:0000259" key="6">
    <source>
        <dbReference type="PROSITE" id="PS51349"/>
    </source>
</evidence>
<evidence type="ECO:0000256" key="3">
    <source>
        <dbReference type="ARBA" id="ARBA00022643"/>
    </source>
</evidence>
<accession>A0A2X3CLQ1</accession>
<feature type="domain" description="FMN hydroxy acid dehydrogenase" evidence="6">
    <location>
        <begin position="1"/>
        <end position="248"/>
    </location>
</feature>
<dbReference type="InterPro" id="IPR037396">
    <property type="entry name" value="FMN_HAD"/>
</dbReference>
<dbReference type="GO" id="GO:0004459">
    <property type="term" value="F:L-lactate dehydrogenase (NAD+) activity"/>
    <property type="evidence" value="ECO:0007669"/>
    <property type="project" value="TreeGrafter"/>
</dbReference>
<comment type="similarity">
    <text evidence="5">Belongs to the FMN-dependent alpha-hydroxy acid dehydrogenase family.</text>
</comment>
<dbReference type="GO" id="GO:0005886">
    <property type="term" value="C:plasma membrane"/>
    <property type="evidence" value="ECO:0007669"/>
    <property type="project" value="TreeGrafter"/>
</dbReference>
<dbReference type="Gene3D" id="3.20.20.70">
    <property type="entry name" value="Aldolase class I"/>
    <property type="match status" value="1"/>
</dbReference>
<dbReference type="GO" id="GO:0004460">
    <property type="term" value="F:L-lactate dehydrogenase (cytochrome) activity"/>
    <property type="evidence" value="ECO:0007669"/>
    <property type="project" value="UniProtKB-EC"/>
</dbReference>
<sequence>MIISAASDYRAAAQRILPPFLFHYIDGGAYAEHTLRRNVEDLSDVALRQRILRNMSDLSLETTLFNEKLAMPTALAPVGLCGMYARRGEVQAAGAADDKGIPFTLSTVSVCPIEEVAPTIKRPMWFQLYVLRDRGFMRNALERAKAAGCSTLVFTVDMPTPGARYRDAHSGMSGPNAALRRYWQAVTHPQWAWDVGLNGRPHDLGNISAYLGKPTGLEDYIGWLANNFDPSISWKDLEWIRDFWTVRW</sequence>
<dbReference type="PROSITE" id="PS51349">
    <property type="entry name" value="FMN_HYDROXY_ACID_DH_2"/>
    <property type="match status" value="1"/>
</dbReference>
<gene>
    <name evidence="7" type="primary">lldD_3</name>
    <name evidence="7" type="ORF">NCTC9601_05056</name>
</gene>
<dbReference type="SUPFAM" id="SSF51395">
    <property type="entry name" value="FMN-linked oxidoreductases"/>
    <property type="match status" value="1"/>
</dbReference>
<dbReference type="GO" id="GO:0009060">
    <property type="term" value="P:aerobic respiration"/>
    <property type="evidence" value="ECO:0007669"/>
    <property type="project" value="TreeGrafter"/>
</dbReference>
<dbReference type="EMBL" id="UASN01000022">
    <property type="protein sequence ID" value="SQC18012.1"/>
    <property type="molecule type" value="Genomic_DNA"/>
</dbReference>
<dbReference type="FunFam" id="3.20.20.70:FF:000029">
    <property type="entry name" value="L-lactate dehydrogenase"/>
    <property type="match status" value="1"/>
</dbReference>
<dbReference type="InterPro" id="IPR000262">
    <property type="entry name" value="FMN-dep_DH"/>
</dbReference>
<reference evidence="7 8" key="1">
    <citation type="submission" date="2018-06" db="EMBL/GenBank/DDBJ databases">
        <authorList>
            <consortium name="Pathogen Informatics"/>
            <person name="Doyle S."/>
        </authorList>
    </citation>
    <scope>NUCLEOTIDE SEQUENCE [LARGE SCALE GENOMIC DNA]</scope>
    <source>
        <strain evidence="7 8">NCTC9601</strain>
    </source>
</reference>
<dbReference type="EC" id="1.1.2.3" evidence="7"/>
<comment type="cofactor">
    <cofactor evidence="1">
        <name>FMN</name>
        <dbReference type="ChEBI" id="CHEBI:58210"/>
    </cofactor>
</comment>
<evidence type="ECO:0000256" key="2">
    <source>
        <dbReference type="ARBA" id="ARBA00022630"/>
    </source>
</evidence>
<dbReference type="PANTHER" id="PTHR10578:SF85">
    <property type="entry name" value="L-LACTATE DEHYDROGENASE"/>
    <property type="match status" value="1"/>
</dbReference>
<dbReference type="GO" id="GO:0010181">
    <property type="term" value="F:FMN binding"/>
    <property type="evidence" value="ECO:0007669"/>
    <property type="project" value="UniProtKB-ARBA"/>
</dbReference>
<name>A0A2X3CLQ1_KLEPN</name>
<dbReference type="Pfam" id="PF01070">
    <property type="entry name" value="FMN_dh"/>
    <property type="match status" value="1"/>
</dbReference>
<evidence type="ECO:0000313" key="8">
    <source>
        <dbReference type="Proteomes" id="UP000251123"/>
    </source>
</evidence>
<dbReference type="InterPro" id="IPR013785">
    <property type="entry name" value="Aldolase_TIM"/>
</dbReference>
<keyword evidence="3" id="KW-0288">FMN</keyword>
<dbReference type="NCBIfam" id="NF008398">
    <property type="entry name" value="PRK11197.1"/>
    <property type="match status" value="1"/>
</dbReference>
<evidence type="ECO:0000256" key="4">
    <source>
        <dbReference type="ARBA" id="ARBA00023002"/>
    </source>
</evidence>
<keyword evidence="2" id="KW-0285">Flavoprotein</keyword>
<protein>
    <submittedName>
        <fullName evidence="7">L-lactate dehydrogenase</fullName>
        <ecNumber evidence="7">1.1.2.3</ecNumber>
    </submittedName>
</protein>
<evidence type="ECO:0000313" key="7">
    <source>
        <dbReference type="EMBL" id="SQC18012.1"/>
    </source>
</evidence>
<proteinExistence type="inferred from homology"/>
<evidence type="ECO:0000256" key="1">
    <source>
        <dbReference type="ARBA" id="ARBA00001917"/>
    </source>
</evidence>
<dbReference type="Proteomes" id="UP000251123">
    <property type="component" value="Unassembled WGS sequence"/>
</dbReference>
<evidence type="ECO:0000256" key="5">
    <source>
        <dbReference type="ARBA" id="ARBA00024042"/>
    </source>
</evidence>